<accession>A0A4V1RIU9</accession>
<feature type="region of interest" description="Disordered" evidence="1">
    <location>
        <begin position="39"/>
        <end position="82"/>
    </location>
</feature>
<dbReference type="OrthoDB" id="9993774at2"/>
<feature type="compositionally biased region" description="Basic and acidic residues" evidence="1">
    <location>
        <begin position="57"/>
        <end position="66"/>
    </location>
</feature>
<keyword evidence="3" id="KW-1185">Reference proteome</keyword>
<evidence type="ECO:0000313" key="3">
    <source>
        <dbReference type="Proteomes" id="UP000289411"/>
    </source>
</evidence>
<dbReference type="RefSeq" id="WP_129218836.1">
    <property type="nucleotide sequence ID" value="NZ_QYBC01000006.1"/>
</dbReference>
<organism evidence="2 3">
    <name type="scientific">Lichenibacterium ramalinae</name>
    <dbReference type="NCBI Taxonomy" id="2316527"/>
    <lineage>
        <taxon>Bacteria</taxon>
        <taxon>Pseudomonadati</taxon>
        <taxon>Pseudomonadota</taxon>
        <taxon>Alphaproteobacteria</taxon>
        <taxon>Hyphomicrobiales</taxon>
        <taxon>Lichenihabitantaceae</taxon>
        <taxon>Lichenibacterium</taxon>
    </lineage>
</organism>
<reference evidence="2 3" key="1">
    <citation type="submission" date="2018-09" db="EMBL/GenBank/DDBJ databases">
        <authorList>
            <person name="Grouzdev D.S."/>
            <person name="Krutkina M.S."/>
        </authorList>
    </citation>
    <scope>NUCLEOTIDE SEQUENCE [LARGE SCALE GENOMIC DNA]</scope>
    <source>
        <strain evidence="2 3">RmlP001</strain>
    </source>
</reference>
<evidence type="ECO:0000313" key="2">
    <source>
        <dbReference type="EMBL" id="RYB05727.1"/>
    </source>
</evidence>
<gene>
    <name evidence="2" type="ORF">D3272_09085</name>
</gene>
<reference evidence="2 3" key="2">
    <citation type="submission" date="2019-02" db="EMBL/GenBank/DDBJ databases">
        <title>'Lichenibacterium ramalinii' gen. nov. sp. nov., 'Lichenibacterium minor' gen. nov. sp. nov.</title>
        <authorList>
            <person name="Pankratov T."/>
        </authorList>
    </citation>
    <scope>NUCLEOTIDE SEQUENCE [LARGE SCALE GENOMIC DNA]</scope>
    <source>
        <strain evidence="2 3">RmlP001</strain>
    </source>
</reference>
<protein>
    <submittedName>
        <fullName evidence="2">Uncharacterized protein</fullName>
    </submittedName>
</protein>
<dbReference type="AlphaFoldDB" id="A0A4V1RIU9"/>
<sequence>MPVNQRPQWTAVEIAAHAMEATSLSQITLPEVKRMAARILDEKRNAPSANQTDPNPNDERELRQTIEDEYVQGSKRHSGRLD</sequence>
<dbReference type="Proteomes" id="UP000289411">
    <property type="component" value="Unassembled WGS sequence"/>
</dbReference>
<comment type="caution">
    <text evidence="2">The sequence shown here is derived from an EMBL/GenBank/DDBJ whole genome shotgun (WGS) entry which is preliminary data.</text>
</comment>
<dbReference type="EMBL" id="QYBC01000006">
    <property type="protein sequence ID" value="RYB05727.1"/>
    <property type="molecule type" value="Genomic_DNA"/>
</dbReference>
<evidence type="ECO:0000256" key="1">
    <source>
        <dbReference type="SAM" id="MobiDB-lite"/>
    </source>
</evidence>
<name>A0A4V1RIU9_9HYPH</name>
<proteinExistence type="predicted"/>